<dbReference type="InterPro" id="IPR032088">
    <property type="entry name" value="SAT"/>
</dbReference>
<dbReference type="GO" id="GO:0044550">
    <property type="term" value="P:secondary metabolite biosynthetic process"/>
    <property type="evidence" value="ECO:0007669"/>
    <property type="project" value="TreeGrafter"/>
</dbReference>
<dbReference type="GO" id="GO:0031177">
    <property type="term" value="F:phosphopantetheine binding"/>
    <property type="evidence" value="ECO:0007669"/>
    <property type="project" value="TreeGrafter"/>
</dbReference>
<dbReference type="GO" id="GO:0005737">
    <property type="term" value="C:cytoplasm"/>
    <property type="evidence" value="ECO:0007669"/>
    <property type="project" value="TreeGrafter"/>
</dbReference>
<dbReference type="Gene3D" id="3.30.70.3320">
    <property type="match status" value="1"/>
</dbReference>
<dbReference type="EMBL" id="QUSY01002548">
    <property type="protein sequence ID" value="RHY20803.1"/>
    <property type="molecule type" value="Genomic_DNA"/>
</dbReference>
<dbReference type="InterPro" id="IPR001242">
    <property type="entry name" value="Condensation_dom"/>
</dbReference>
<dbReference type="InterPro" id="IPR016035">
    <property type="entry name" value="Acyl_Trfase/lysoPLipase"/>
</dbReference>
<dbReference type="Proteomes" id="UP000285060">
    <property type="component" value="Unassembled WGS sequence"/>
</dbReference>
<name>A0A418AH17_9STRA</name>
<dbReference type="InterPro" id="IPR036736">
    <property type="entry name" value="ACP-like_sf"/>
</dbReference>
<dbReference type="Pfam" id="PF00668">
    <property type="entry name" value="Condensation"/>
    <property type="match status" value="1"/>
</dbReference>
<dbReference type="VEuPathDB" id="FungiDB:H310_13902"/>
<dbReference type="InterPro" id="IPR001227">
    <property type="entry name" value="Ac_transferase_dom_sf"/>
</dbReference>
<dbReference type="Pfam" id="PF00550">
    <property type="entry name" value="PP-binding"/>
    <property type="match status" value="1"/>
</dbReference>
<evidence type="ECO:0000313" key="3">
    <source>
        <dbReference type="Proteomes" id="UP000285060"/>
    </source>
</evidence>
<feature type="domain" description="Carrier" evidence="1">
    <location>
        <begin position="390"/>
        <end position="466"/>
    </location>
</feature>
<dbReference type="GO" id="GO:0016740">
    <property type="term" value="F:transferase activity"/>
    <property type="evidence" value="ECO:0007669"/>
    <property type="project" value="InterPro"/>
</dbReference>
<dbReference type="SUPFAM" id="SSF52151">
    <property type="entry name" value="FabD/lysophospholipase-like"/>
    <property type="match status" value="1"/>
</dbReference>
<evidence type="ECO:0000259" key="1">
    <source>
        <dbReference type="PROSITE" id="PS50075"/>
    </source>
</evidence>
<dbReference type="Gene3D" id="3.40.366.10">
    <property type="entry name" value="Malonyl-Coenzyme A Acyl Carrier Protein, domain 2"/>
    <property type="match status" value="2"/>
</dbReference>
<gene>
    <name evidence="2" type="ORF">DYB32_009953</name>
</gene>
<dbReference type="SUPFAM" id="SSF52777">
    <property type="entry name" value="CoA-dependent acyltransferases"/>
    <property type="match status" value="2"/>
</dbReference>
<keyword evidence="3" id="KW-1185">Reference proteome</keyword>
<dbReference type="PROSITE" id="PS50075">
    <property type="entry name" value="CARRIER"/>
    <property type="match status" value="1"/>
</dbReference>
<protein>
    <recommendedName>
        <fullName evidence="1">Carrier domain-containing protein</fullName>
    </recommendedName>
</protein>
<dbReference type="Gene3D" id="3.30.559.30">
    <property type="entry name" value="Nonribosomal peptide synthetase, condensation domain"/>
    <property type="match status" value="1"/>
</dbReference>
<comment type="caution">
    <text evidence="2">The sequence shown here is derived from an EMBL/GenBank/DDBJ whole genome shotgun (WGS) entry which is preliminary data.</text>
</comment>
<reference evidence="2 3" key="1">
    <citation type="submission" date="2018-08" db="EMBL/GenBank/DDBJ databases">
        <title>Aphanomyces genome sequencing and annotation.</title>
        <authorList>
            <person name="Minardi D."/>
            <person name="Oidtmann B."/>
            <person name="Van Der Giezen M."/>
            <person name="Studholme D.J."/>
        </authorList>
    </citation>
    <scope>NUCLEOTIDE SEQUENCE [LARGE SCALE GENOMIC DNA]</scope>
    <source>
        <strain evidence="2 3">NJM0002</strain>
    </source>
</reference>
<dbReference type="Gene3D" id="1.10.1200.10">
    <property type="entry name" value="ACP-like"/>
    <property type="match status" value="1"/>
</dbReference>
<dbReference type="PANTHER" id="PTHR45527:SF1">
    <property type="entry name" value="FATTY ACID SYNTHASE"/>
    <property type="match status" value="1"/>
</dbReference>
<dbReference type="InterPro" id="IPR009081">
    <property type="entry name" value="PP-bd_ACP"/>
</dbReference>
<dbReference type="Pfam" id="PF16073">
    <property type="entry name" value="SAT"/>
    <property type="match status" value="1"/>
</dbReference>
<evidence type="ECO:0000313" key="2">
    <source>
        <dbReference type="EMBL" id="RHY20803.1"/>
    </source>
</evidence>
<accession>A0A418AH17</accession>
<dbReference type="GO" id="GO:0043041">
    <property type="term" value="P:amino acid activation for nonribosomal peptide biosynthetic process"/>
    <property type="evidence" value="ECO:0007669"/>
    <property type="project" value="TreeGrafter"/>
</dbReference>
<dbReference type="InterPro" id="IPR023213">
    <property type="entry name" value="CAT-like_dom_sf"/>
</dbReference>
<organism evidence="2 3">
    <name type="scientific">Aphanomyces invadans</name>
    <dbReference type="NCBI Taxonomy" id="157072"/>
    <lineage>
        <taxon>Eukaryota</taxon>
        <taxon>Sar</taxon>
        <taxon>Stramenopiles</taxon>
        <taxon>Oomycota</taxon>
        <taxon>Saprolegniomycetes</taxon>
        <taxon>Saprolegniales</taxon>
        <taxon>Verrucalvaceae</taxon>
        <taxon>Aphanomyces</taxon>
    </lineage>
</organism>
<proteinExistence type="predicted"/>
<dbReference type="SUPFAM" id="SSF47336">
    <property type="entry name" value="ACP-like"/>
    <property type="match status" value="1"/>
</dbReference>
<dbReference type="Gene3D" id="3.30.559.10">
    <property type="entry name" value="Chloramphenicol acetyltransferase-like domain"/>
    <property type="match status" value="1"/>
</dbReference>
<sequence>MQPNAPSIEANSRPWRTDQSNEHVALIHFGGQGSDYLDQLTHLVTSFQTVRNLVGQAQAIFEQIDVTKHTRIEPLLWATEPASRPSRSALLHACVSYPLVFLTQLATYMAFLESMEVTHDELLPRIRGGTGHSQGVVAAVLVATATTHSDLEDLGLQFMQLMYHHGCRAQAAFDSVEEGHRANKVGNVVPTPMLLIRGWTESTLSSFVFDFNDHTMNYHAPVQISLVNDATSIAVTGHPMALQRLHAALEGKVHSHHPIDSFRLEFLPVSCPFHNEMLSDAQSAIEADATRLGLVIPGNALHFPVIGTTSDATDLKTYRSRDIIPDLIRMQLSETIDWPAVSVTLQSKIGKEKCNVFDFGPGRSTPLVLYPRRPSIQVSDWLHRTKAERAPMSPREAQVAAIWAALLTVDEADIGRKTSFFALGGDSVIAFQAVAACRAIDVNLTVTQFLRDPTVKGVVKAANSTQSTDKVVWPEAHVAPSSSDKANDDFTVYPTTPIQAGMVTATLSNASAYVLQVTLRLSGAFNQETLVSAFRSLVAANELLQTTFAATDCGIVQLIPTARKPVAAVISHVSDVALPELLESDFARGFTLNDSSFVRLAVTSPSIIDGSESYGVMTIHHALIDGWSMNALLSDLLDIMDGQIVSTRPAFRTVVDYVNAQDDVATKCFWTAYLQDVVPAPIGHETPKHLDDTRGDGGSLTLTCSVPLSRVAQVAAEWGVSQSDLAHFAWAATLRKFTRQNDVVFGHVRSNRGIPLDGAER</sequence>
<dbReference type="AlphaFoldDB" id="A0A418AH17"/>
<dbReference type="PANTHER" id="PTHR45527">
    <property type="entry name" value="NONRIBOSOMAL PEPTIDE SYNTHETASE"/>
    <property type="match status" value="1"/>
</dbReference>